<dbReference type="PROSITE" id="PS00155">
    <property type="entry name" value="CUTINASE_1"/>
    <property type="match status" value="1"/>
</dbReference>
<dbReference type="RefSeq" id="XP_025384443.1">
    <property type="nucleotide sequence ID" value="XM_025527832.1"/>
</dbReference>
<accession>A0A317UWH6</accession>
<evidence type="ECO:0000256" key="9">
    <source>
        <dbReference type="ARBA" id="ARBA00034045"/>
    </source>
</evidence>
<keyword evidence="13" id="KW-1185">Reference proteome</keyword>
<dbReference type="InterPro" id="IPR043580">
    <property type="entry name" value="CUTINASE_1"/>
</dbReference>
<evidence type="ECO:0000313" key="13">
    <source>
        <dbReference type="Proteomes" id="UP000246171"/>
    </source>
</evidence>
<evidence type="ECO:0000256" key="7">
    <source>
        <dbReference type="ARBA" id="ARBA00022801"/>
    </source>
</evidence>
<feature type="disulfide bond" evidence="10">
    <location>
        <begin position="134"/>
        <end position="141"/>
    </location>
</feature>
<name>A0A317UWH6_ASPEC</name>
<dbReference type="AlphaFoldDB" id="A0A317UWH6"/>
<keyword evidence="4 11" id="KW-0719">Serine esterase</keyword>
<dbReference type="Pfam" id="PF01083">
    <property type="entry name" value="Cutinase"/>
    <property type="match status" value="1"/>
</dbReference>
<protein>
    <recommendedName>
        <fullName evidence="3 11">Cutinase</fullName>
        <ecNumber evidence="3 11">3.1.1.74</ecNumber>
    </recommendedName>
</protein>
<proteinExistence type="inferred from homology"/>
<evidence type="ECO:0000256" key="6">
    <source>
        <dbReference type="ARBA" id="ARBA00022729"/>
    </source>
</evidence>
<sequence length="206" mass="22053">SSTANNITDNTGCKELTYIFTRGTSETGNMGAIIGPEVVSDLKSLSSNKITVQDDNTNMGTSGGSTMTSLVKQAISQNPNTNIVVSGYSQGAVIVHNTASQLSSGEIQAAVLFSDPLKAELANTLDSSKVKKFCATGNPVCKNGSDVMAHLFYSDDTQTAAQFLVSAVSFKILSRTQVYSLSYEGRVQGNIDNKKQLYLRLVLWYI</sequence>
<dbReference type="SUPFAM" id="SSF53474">
    <property type="entry name" value="alpha/beta-Hydrolases"/>
    <property type="match status" value="1"/>
</dbReference>
<evidence type="ECO:0000256" key="3">
    <source>
        <dbReference type="ARBA" id="ARBA00013095"/>
    </source>
</evidence>
<evidence type="ECO:0000256" key="4">
    <source>
        <dbReference type="ARBA" id="ARBA00022487"/>
    </source>
</evidence>
<gene>
    <name evidence="12" type="ORF">BO83DRAFT_320961</name>
</gene>
<dbReference type="InterPro" id="IPR029058">
    <property type="entry name" value="AB_hydrolase_fold"/>
</dbReference>
<dbReference type="GO" id="GO:0016052">
    <property type="term" value="P:carbohydrate catabolic process"/>
    <property type="evidence" value="ECO:0007669"/>
    <property type="project" value="TreeGrafter"/>
</dbReference>
<dbReference type="OrthoDB" id="3225429at2759"/>
<dbReference type="SMART" id="SM01110">
    <property type="entry name" value="Cutinase"/>
    <property type="match status" value="1"/>
</dbReference>
<dbReference type="GeneID" id="37049794"/>
<keyword evidence="6" id="KW-0732">Signal</keyword>
<dbReference type="EC" id="3.1.1.74" evidence="3 11"/>
<evidence type="ECO:0000256" key="8">
    <source>
        <dbReference type="ARBA" id="ARBA00023157"/>
    </source>
</evidence>
<keyword evidence="7 11" id="KW-0378">Hydrolase</keyword>
<evidence type="ECO:0000256" key="5">
    <source>
        <dbReference type="ARBA" id="ARBA00022525"/>
    </source>
</evidence>
<evidence type="ECO:0000256" key="1">
    <source>
        <dbReference type="ARBA" id="ARBA00004613"/>
    </source>
</evidence>
<evidence type="ECO:0000313" key="12">
    <source>
        <dbReference type="EMBL" id="PWY65388.1"/>
    </source>
</evidence>
<dbReference type="GO" id="GO:0050525">
    <property type="term" value="F:cutinase activity"/>
    <property type="evidence" value="ECO:0007669"/>
    <property type="project" value="UniProtKB-UniRule"/>
</dbReference>
<evidence type="ECO:0000256" key="2">
    <source>
        <dbReference type="ARBA" id="ARBA00007534"/>
    </source>
</evidence>
<dbReference type="VEuPathDB" id="FungiDB:BO83DRAFT_320961"/>
<keyword evidence="5 11" id="KW-0964">Secreted</keyword>
<evidence type="ECO:0000256" key="11">
    <source>
        <dbReference type="RuleBase" id="RU361263"/>
    </source>
</evidence>
<feature type="non-terminal residue" evidence="12">
    <location>
        <position position="1"/>
    </location>
</feature>
<keyword evidence="8 10" id="KW-1015">Disulfide bond</keyword>
<comment type="caution">
    <text evidence="12">The sequence shown here is derived from an EMBL/GenBank/DDBJ whole genome shotgun (WGS) entry which is preliminary data.</text>
</comment>
<dbReference type="PANTHER" id="PTHR48250:SF2">
    <property type="entry name" value="CUTINASE"/>
    <property type="match status" value="1"/>
</dbReference>
<dbReference type="PANTHER" id="PTHR48250">
    <property type="entry name" value="CUTINASE 2-RELATED"/>
    <property type="match status" value="1"/>
</dbReference>
<reference evidence="12" key="1">
    <citation type="submission" date="2016-12" db="EMBL/GenBank/DDBJ databases">
        <title>The genomes of Aspergillus section Nigri reveals drivers in fungal speciation.</title>
        <authorList>
            <consortium name="DOE Joint Genome Institute"/>
            <person name="Vesth T.C."/>
            <person name="Nybo J."/>
            <person name="Theobald S."/>
            <person name="Brandl J."/>
            <person name="Frisvad J.C."/>
            <person name="Nielsen K.F."/>
            <person name="Lyhne E.K."/>
            <person name="Kogle M.E."/>
            <person name="Kuo A."/>
            <person name="Riley R."/>
            <person name="Clum A."/>
            <person name="Nolan M."/>
            <person name="Lipzen A."/>
            <person name="Salamov A."/>
            <person name="Henrissat B."/>
            <person name="Wiebenga A."/>
            <person name="De vries R.P."/>
            <person name="Grigoriev I.V."/>
            <person name="Mortensen U.H."/>
            <person name="Andersen M.R."/>
            <person name="Baker S.E."/>
        </authorList>
    </citation>
    <scope>NUCLEOTIDE SEQUENCE</scope>
    <source>
        <strain evidence="12">CBS 122712</strain>
    </source>
</reference>
<dbReference type="Gene3D" id="3.40.50.1820">
    <property type="entry name" value="alpha/beta hydrolase"/>
    <property type="match status" value="1"/>
</dbReference>
<organism evidence="12 13">
    <name type="scientific">Aspergillus eucalypticola (strain CBS 122712 / IBT 29274)</name>
    <dbReference type="NCBI Taxonomy" id="1448314"/>
    <lineage>
        <taxon>Eukaryota</taxon>
        <taxon>Fungi</taxon>
        <taxon>Dikarya</taxon>
        <taxon>Ascomycota</taxon>
        <taxon>Pezizomycotina</taxon>
        <taxon>Eurotiomycetes</taxon>
        <taxon>Eurotiomycetidae</taxon>
        <taxon>Eurotiales</taxon>
        <taxon>Aspergillaceae</taxon>
        <taxon>Aspergillus</taxon>
        <taxon>Aspergillus subgen. Circumdati</taxon>
    </lineage>
</organism>
<dbReference type="InterPro" id="IPR011150">
    <property type="entry name" value="Cutinase_monf"/>
</dbReference>
<evidence type="ECO:0000256" key="10">
    <source>
        <dbReference type="PIRSR" id="PIRSR611150-2"/>
    </source>
</evidence>
<dbReference type="InterPro" id="IPR000675">
    <property type="entry name" value="Cutinase/axe"/>
</dbReference>
<comment type="function">
    <text evidence="11">Catalyzes the hydrolysis of complex carboxylic polyesters found in the cell wall of plants. Degrades cutin, a macromolecule that forms the structure of the plant cuticle.</text>
</comment>
<dbReference type="GO" id="GO:0005576">
    <property type="term" value="C:extracellular region"/>
    <property type="evidence" value="ECO:0007669"/>
    <property type="project" value="UniProtKB-SubCell"/>
</dbReference>
<comment type="subcellular location">
    <subcellularLocation>
        <location evidence="1 11">Secreted</location>
    </subcellularLocation>
</comment>
<dbReference type="EMBL" id="MSFU01000027">
    <property type="protein sequence ID" value="PWY65388.1"/>
    <property type="molecule type" value="Genomic_DNA"/>
</dbReference>
<comment type="similarity">
    <text evidence="2 11">Belongs to the cutinase family.</text>
</comment>
<dbReference type="Proteomes" id="UP000246171">
    <property type="component" value="Unassembled WGS sequence"/>
</dbReference>
<comment type="catalytic activity">
    <reaction evidence="9 11">
        <text>cutin + H2O = cutin monomers.</text>
        <dbReference type="EC" id="3.1.1.74"/>
    </reaction>
</comment>